<organism evidence="8 9">
    <name type="scientific">Chrysophaeum taylorii</name>
    <dbReference type="NCBI Taxonomy" id="2483200"/>
    <lineage>
        <taxon>Eukaryota</taxon>
        <taxon>Sar</taxon>
        <taxon>Stramenopiles</taxon>
        <taxon>Ochrophyta</taxon>
        <taxon>Pelagophyceae</taxon>
        <taxon>Pelagomonadales</taxon>
        <taxon>Pelagomonadaceae</taxon>
        <taxon>Chrysophaeum</taxon>
    </lineage>
</organism>
<dbReference type="InterPro" id="IPR002159">
    <property type="entry name" value="CD36_fam"/>
</dbReference>
<reference evidence="8" key="1">
    <citation type="submission" date="2023-01" db="EMBL/GenBank/DDBJ databases">
        <title>Metagenome sequencing of chrysophaentin producing Chrysophaeum taylorii.</title>
        <authorList>
            <person name="Davison J."/>
            <person name="Bewley C."/>
        </authorList>
    </citation>
    <scope>NUCLEOTIDE SEQUENCE</scope>
    <source>
        <strain evidence="8">NIES-1699</strain>
    </source>
</reference>
<evidence type="ECO:0000256" key="4">
    <source>
        <dbReference type="ARBA" id="ARBA00022989"/>
    </source>
</evidence>
<comment type="similarity">
    <text evidence="2">Belongs to the CD36 family.</text>
</comment>
<evidence type="ECO:0000256" key="6">
    <source>
        <dbReference type="ARBA" id="ARBA00023180"/>
    </source>
</evidence>
<dbReference type="Pfam" id="PF01130">
    <property type="entry name" value="CD36"/>
    <property type="match status" value="2"/>
</dbReference>
<name>A0AAD7U746_9STRA</name>
<comment type="caution">
    <text evidence="8">The sequence shown here is derived from an EMBL/GenBank/DDBJ whole genome shotgun (WGS) entry which is preliminary data.</text>
</comment>
<dbReference type="GO" id="GO:0005737">
    <property type="term" value="C:cytoplasm"/>
    <property type="evidence" value="ECO:0007669"/>
    <property type="project" value="TreeGrafter"/>
</dbReference>
<comment type="subcellular location">
    <subcellularLocation>
        <location evidence="1">Membrane</location>
    </subcellularLocation>
</comment>
<feature type="transmembrane region" description="Helical" evidence="7">
    <location>
        <begin position="1356"/>
        <end position="1378"/>
    </location>
</feature>
<dbReference type="GO" id="GO:0016020">
    <property type="term" value="C:membrane"/>
    <property type="evidence" value="ECO:0007669"/>
    <property type="project" value="UniProtKB-SubCell"/>
</dbReference>
<evidence type="ECO:0000313" key="8">
    <source>
        <dbReference type="EMBL" id="KAJ8598298.1"/>
    </source>
</evidence>
<evidence type="ECO:0000256" key="5">
    <source>
        <dbReference type="ARBA" id="ARBA00023136"/>
    </source>
</evidence>
<proteinExistence type="inferred from homology"/>
<evidence type="ECO:0000313" key="9">
    <source>
        <dbReference type="Proteomes" id="UP001230188"/>
    </source>
</evidence>
<accession>A0AAD7U746</accession>
<keyword evidence="6" id="KW-0325">Glycoprotein</keyword>
<evidence type="ECO:0000256" key="3">
    <source>
        <dbReference type="ARBA" id="ARBA00022692"/>
    </source>
</evidence>
<dbReference type="PANTHER" id="PTHR11923:SF51">
    <property type="entry name" value="LYSOSOME MEMBRANE PROTEIN 2"/>
    <property type="match status" value="1"/>
</dbReference>
<keyword evidence="3 7" id="KW-0812">Transmembrane</keyword>
<protein>
    <submittedName>
        <fullName evidence="8">Uncharacterized protein</fullName>
    </submittedName>
</protein>
<keyword evidence="5 7" id="KW-0472">Membrane</keyword>
<evidence type="ECO:0000256" key="1">
    <source>
        <dbReference type="ARBA" id="ARBA00004370"/>
    </source>
</evidence>
<gene>
    <name evidence="8" type="ORF">CTAYLR_006008</name>
</gene>
<keyword evidence="4 7" id="KW-1133">Transmembrane helix</keyword>
<dbReference type="EMBL" id="JAQMWT010000679">
    <property type="protein sequence ID" value="KAJ8598298.1"/>
    <property type="molecule type" value="Genomic_DNA"/>
</dbReference>
<evidence type="ECO:0000256" key="2">
    <source>
        <dbReference type="ARBA" id="ARBA00010532"/>
    </source>
</evidence>
<dbReference type="PANTHER" id="PTHR11923">
    <property type="entry name" value="SCAVENGER RECEPTOR CLASS B TYPE-1 SR-B1"/>
    <property type="match status" value="1"/>
</dbReference>
<evidence type="ECO:0000256" key="7">
    <source>
        <dbReference type="SAM" id="Phobius"/>
    </source>
</evidence>
<dbReference type="Proteomes" id="UP001230188">
    <property type="component" value="Unassembled WGS sequence"/>
</dbReference>
<sequence>MTKYADVKMGMARKRERHFPTRYRLFGKIVVVAGLVALVALQITWSQNLTPSILDARSAFDAVLNEHDEYTFDWTFQDFQHRDQEEATDLFLIYLWDVTNPDGFSTDGFKPRLEEKGPYAFVKRSYKYDIDWPQNSERITFKEWHYYEPVRDAETCRLMWFRQGLSGYNEHAVDHPSGCSNLEETVTLFNPKFMLQMSEYKTEGLLGRLSQDFFARIEEAFTAPKTFQWAVKAELLPDAFESIWNYRTAVHASTAVASVAAVLNTTTNASVLFAGTDDDSTLASSTTLHSGSAVFGTAKALEDAGARVLSVSEADRFLDPATPYGILNFTRGVPLWVGAGRYLGYVAASAIDDSTAPELAFWTLVNETGSEARVKGIASYLYENWMAAPATESATAAEWGGTRAVRRHVLDNYFSYDCAWGLSNSSFRFYAYGDRAASEPLNATVARLVADRDERDARNDASIHHDENYVRYWQAYEYCNASRHSSSTSCAGMADATTVARHDLPVLLAKAEGYSEATLFADANLTARIRSQVCAISAYLFEEYALGDLWHEAFVARWMTEQTDLGSFVFSPDALEDLGYAQWAGGYVTTALWGVPSVWNIQRQGYWKFYDSAYTEDLIEFHSQAMAIGYEQMNLTVNQGKLLLRVLAASDDAANEFRGNIIRVATTYNCDGADCDDDDETSCSIGFLIRDDRNDDGDDGLDGTCDPFGDYCDCAEGGDYFFTQNAYANFSKAVPASTKSDTIRHEQFVEAANLMNEVFYSSSEQCTTIQELFQECEFLKNEPIYKVWVTNCEEWETTISDGTFGIYCDETSILKIDTPYKHDYQSATSHPYPRRRGNVIASWLQAWAWQRVLTEDRISCDSPNDCDHAGGVMFVTHSARRLLFEGYVDRLSMKLLNSELGNFTLRCVNRSTVEHTEYCLPIENTECSDLGFEIVSALPETDPNYVPGVAQFSRDGKRAFEWYRPELALNLRNLSLSVDANSTDPSIIIKNPAFAIYPGKIMEPSASGDELREAATMQPRTTSLDDVVDFHKENDCLHRFLGGPKAHANCNVTINTGKRDLSDVRRLVEWYGNETLRAGVGFVSGIPVSAGLLLNSDYQLQPFGWEGFKWLNFSYKFRYEGLDYLGNESIYVIDPDLMLVQDLERQNGGDLDIGMADSSDDYYVEWPTRKEYDPSNYTRRAWIRGNRYETTRRTFSAARLRAHDRLRDTRGMPYTVPIGMASIEILANTPIFVSLPHFYGNAEWGGFEYRQVYMDTDDDRRLHSYYVDVEPVTGQAIREARRYQYNFRIERDAFYPEILSSQDRCEVPTAQFNDNGFGCFMFFPVWWVSEERVIDQSHALHLKHNYLDIPPQLFEAAMYGGLVAFTLLVGGLVPWLLTNRREAVFRSRIYVD</sequence>
<dbReference type="GO" id="GO:0005044">
    <property type="term" value="F:scavenger receptor activity"/>
    <property type="evidence" value="ECO:0007669"/>
    <property type="project" value="TreeGrafter"/>
</dbReference>
<keyword evidence="9" id="KW-1185">Reference proteome</keyword>